<accession>A0A8J4A4Y4</accession>
<proteinExistence type="predicted"/>
<reference evidence="1" key="1">
    <citation type="submission" date="2021-01" db="EMBL/GenBank/DDBJ databases">
        <title>Whole genome shotgun sequence of Virgisporangium ochraceum NBRC 16418.</title>
        <authorList>
            <person name="Komaki H."/>
            <person name="Tamura T."/>
        </authorList>
    </citation>
    <scope>NUCLEOTIDE SEQUENCE</scope>
    <source>
        <strain evidence="1">NBRC 16418</strain>
    </source>
</reference>
<evidence type="ECO:0000313" key="2">
    <source>
        <dbReference type="Proteomes" id="UP000635606"/>
    </source>
</evidence>
<dbReference type="AlphaFoldDB" id="A0A8J4A4Y4"/>
<name>A0A8J4A4Y4_9ACTN</name>
<sequence length="98" mass="10109">MAAAASEPEVAAAVAGVPAALGVTASGSSLRFAPPMPAADLVRAFGWTDTAAQTVDVHMSTWTVVHVSGDRTAWPTVGRWRVDAYLGADPVRSVRFGS</sequence>
<comment type="caution">
    <text evidence="1">The sequence shown here is derived from an EMBL/GenBank/DDBJ whole genome shotgun (WGS) entry which is preliminary data.</text>
</comment>
<protein>
    <submittedName>
        <fullName evidence="1">Uncharacterized protein</fullName>
    </submittedName>
</protein>
<dbReference type="RefSeq" id="WP_203933284.1">
    <property type="nucleotide sequence ID" value="NZ_BOPH01000115.1"/>
</dbReference>
<keyword evidence="2" id="KW-1185">Reference proteome</keyword>
<organism evidence="1 2">
    <name type="scientific">Virgisporangium ochraceum</name>
    <dbReference type="NCBI Taxonomy" id="65505"/>
    <lineage>
        <taxon>Bacteria</taxon>
        <taxon>Bacillati</taxon>
        <taxon>Actinomycetota</taxon>
        <taxon>Actinomycetes</taxon>
        <taxon>Micromonosporales</taxon>
        <taxon>Micromonosporaceae</taxon>
        <taxon>Virgisporangium</taxon>
    </lineage>
</organism>
<gene>
    <name evidence="1" type="ORF">Voc01_083770</name>
</gene>
<dbReference type="EMBL" id="BOPH01000115">
    <property type="protein sequence ID" value="GIJ73460.1"/>
    <property type="molecule type" value="Genomic_DNA"/>
</dbReference>
<evidence type="ECO:0000313" key="1">
    <source>
        <dbReference type="EMBL" id="GIJ73460.1"/>
    </source>
</evidence>
<dbReference type="Proteomes" id="UP000635606">
    <property type="component" value="Unassembled WGS sequence"/>
</dbReference>